<gene>
    <name evidence="3" type="ORF">FIBRA_07409</name>
</gene>
<dbReference type="Proteomes" id="UP000006352">
    <property type="component" value="Unassembled WGS sequence"/>
</dbReference>
<dbReference type="RefSeq" id="XP_012184483.1">
    <property type="nucleotide sequence ID" value="XM_012329093.1"/>
</dbReference>
<accession>J4GUX6</accession>
<dbReference type="PROSITE" id="PS50142">
    <property type="entry name" value="RNASE_3_2"/>
    <property type="match status" value="1"/>
</dbReference>
<organism evidence="3 4">
    <name type="scientific">Fibroporia radiculosa</name>
    <dbReference type="NCBI Taxonomy" id="599839"/>
    <lineage>
        <taxon>Eukaryota</taxon>
        <taxon>Fungi</taxon>
        <taxon>Dikarya</taxon>
        <taxon>Basidiomycota</taxon>
        <taxon>Agaricomycotina</taxon>
        <taxon>Agaricomycetes</taxon>
        <taxon>Polyporales</taxon>
        <taxon>Fibroporiaceae</taxon>
        <taxon>Fibroporia</taxon>
    </lineage>
</organism>
<feature type="region of interest" description="Disordered" evidence="1">
    <location>
        <begin position="184"/>
        <end position="228"/>
    </location>
</feature>
<dbReference type="InterPro" id="IPR000999">
    <property type="entry name" value="RNase_III_dom"/>
</dbReference>
<dbReference type="GO" id="GO:0004525">
    <property type="term" value="F:ribonuclease III activity"/>
    <property type="evidence" value="ECO:0007669"/>
    <property type="project" value="InterPro"/>
</dbReference>
<keyword evidence="4" id="KW-1185">Reference proteome</keyword>
<proteinExistence type="predicted"/>
<evidence type="ECO:0000313" key="4">
    <source>
        <dbReference type="Proteomes" id="UP000006352"/>
    </source>
</evidence>
<dbReference type="Pfam" id="PF14622">
    <property type="entry name" value="Ribonucleas_3_3"/>
    <property type="match status" value="1"/>
</dbReference>
<feature type="domain" description="RNase III" evidence="2">
    <location>
        <begin position="37"/>
        <end position="156"/>
    </location>
</feature>
<evidence type="ECO:0000256" key="1">
    <source>
        <dbReference type="SAM" id="MobiDB-lite"/>
    </source>
</evidence>
<dbReference type="GO" id="GO:0006396">
    <property type="term" value="P:RNA processing"/>
    <property type="evidence" value="ECO:0007669"/>
    <property type="project" value="InterPro"/>
</dbReference>
<name>J4GUX6_9APHY</name>
<dbReference type="STRING" id="599839.J4GUX6"/>
<dbReference type="InterPro" id="IPR036389">
    <property type="entry name" value="RNase_III_sf"/>
</dbReference>
<protein>
    <recommendedName>
        <fullName evidence="2">RNase III domain-containing protein</fullName>
    </recommendedName>
</protein>
<dbReference type="InParanoid" id="J4GUX6"/>
<dbReference type="AlphaFoldDB" id="J4GUX6"/>
<dbReference type="EMBL" id="HE797181">
    <property type="protein sequence ID" value="CCM05200.1"/>
    <property type="molecule type" value="Genomic_DNA"/>
</dbReference>
<dbReference type="GeneID" id="24100111"/>
<evidence type="ECO:0000259" key="2">
    <source>
        <dbReference type="PROSITE" id="PS50142"/>
    </source>
</evidence>
<evidence type="ECO:0000313" key="3">
    <source>
        <dbReference type="EMBL" id="CCM05200.1"/>
    </source>
</evidence>
<dbReference type="OrthoDB" id="416741at2759"/>
<dbReference type="PROSITE" id="PS00517">
    <property type="entry name" value="RNASE_3_1"/>
    <property type="match status" value="1"/>
</dbReference>
<sequence length="335" mass="37378">MTHLLYSAIQKAIISTINRPDFEAALPPLSDKTWLKLLSTTHHSRQENERLEFLGDALMYATIGRVLYAQIPDGTPHLYTLVIYQNVRAALHSNTTFSHLAERLDILAVSGSVLRALTTKRFGEGASISTMKSKPQIKATADLFETIIGAYYLERGFESLCGWVQGIYKPLILVAEASFSNFRPIPNKQKRKRGHDVEHRPRLVNPRKKPRLVQSTSTSRNRPPDLRFGLLRSPQVNDEHGTRPHILPPAAPHPSTTRLAGTAAPIVIDLTLASDSSEDEGTTLDILPRNHETWALSSSMRRFLVEASPQTQEDCSSDDESTLEQMLVVVEPDSD</sequence>
<dbReference type="SMART" id="SM00535">
    <property type="entry name" value="RIBOc"/>
    <property type="match status" value="1"/>
</dbReference>
<reference evidence="3 4" key="1">
    <citation type="journal article" date="2012" name="Appl. Environ. Microbiol.">
        <title>Short-read sequencing for genomic analysis of the brown rot fungus Fibroporia radiculosa.</title>
        <authorList>
            <person name="Tang J.D."/>
            <person name="Perkins A.D."/>
            <person name="Sonstegard T.S."/>
            <person name="Schroeder S.G."/>
            <person name="Burgess S.C."/>
            <person name="Diehl S.V."/>
        </authorList>
    </citation>
    <scope>NUCLEOTIDE SEQUENCE [LARGE SCALE GENOMIC DNA]</scope>
    <source>
        <strain evidence="3 4">TFFH 294</strain>
    </source>
</reference>
<dbReference type="CDD" id="cd00593">
    <property type="entry name" value="RIBOc"/>
    <property type="match status" value="1"/>
</dbReference>
<dbReference type="HOGENOM" id="CLU_829082_0_0_1"/>
<dbReference type="Gene3D" id="1.10.1520.10">
    <property type="entry name" value="Ribonuclease III domain"/>
    <property type="match status" value="1"/>
</dbReference>
<dbReference type="SUPFAM" id="SSF69065">
    <property type="entry name" value="RNase III domain-like"/>
    <property type="match status" value="1"/>
</dbReference>